<protein>
    <submittedName>
        <fullName evidence="2">Uncharacterized protein</fullName>
    </submittedName>
</protein>
<feature type="transmembrane region" description="Helical" evidence="1">
    <location>
        <begin position="87"/>
        <end position="108"/>
    </location>
</feature>
<reference evidence="2 3" key="1">
    <citation type="submission" date="2021-01" db="EMBL/GenBank/DDBJ databases">
        <title>Genome seq and assembly of Devosia sp. G19.</title>
        <authorList>
            <person name="Chhetri G."/>
        </authorList>
    </citation>
    <scope>NUCLEOTIDE SEQUENCE [LARGE SCALE GENOMIC DNA]</scope>
    <source>
        <strain evidence="2 3">G19</strain>
    </source>
</reference>
<dbReference type="RefSeq" id="WP_201657746.1">
    <property type="nucleotide sequence ID" value="NZ_CP068047.1"/>
</dbReference>
<feature type="transmembrane region" description="Helical" evidence="1">
    <location>
        <begin position="12"/>
        <end position="38"/>
    </location>
</feature>
<dbReference type="Proteomes" id="UP000595460">
    <property type="component" value="Chromosome"/>
</dbReference>
<keyword evidence="1" id="KW-1133">Transmembrane helix</keyword>
<evidence type="ECO:0000313" key="2">
    <source>
        <dbReference type="EMBL" id="QQR36320.1"/>
    </source>
</evidence>
<keyword evidence="3" id="KW-1185">Reference proteome</keyword>
<organism evidence="2 3">
    <name type="scientific">Devosia oryziradicis</name>
    <dbReference type="NCBI Taxonomy" id="2801335"/>
    <lineage>
        <taxon>Bacteria</taxon>
        <taxon>Pseudomonadati</taxon>
        <taxon>Pseudomonadota</taxon>
        <taxon>Alphaproteobacteria</taxon>
        <taxon>Hyphomicrobiales</taxon>
        <taxon>Devosiaceae</taxon>
        <taxon>Devosia</taxon>
    </lineage>
</organism>
<sequence length="114" mass="12026">MSTVETHIRPWYVMPLSTLAGMFLANGLPHMLAGPLILRLPTPFSGGPGTLSSPMVNVLWGLSNIAIGLLLVRALRPWASSKAPRLAVALGAAGFLVFLTWAIGSLPLPGRFAP</sequence>
<gene>
    <name evidence="2" type="ORF">JI749_01385</name>
</gene>
<feature type="transmembrane region" description="Helical" evidence="1">
    <location>
        <begin position="58"/>
        <end position="75"/>
    </location>
</feature>
<dbReference type="EMBL" id="CP068047">
    <property type="protein sequence ID" value="QQR36320.1"/>
    <property type="molecule type" value="Genomic_DNA"/>
</dbReference>
<accession>A0ABX7BWJ6</accession>
<evidence type="ECO:0000313" key="3">
    <source>
        <dbReference type="Proteomes" id="UP000595460"/>
    </source>
</evidence>
<proteinExistence type="predicted"/>
<keyword evidence="1" id="KW-0812">Transmembrane</keyword>
<evidence type="ECO:0000256" key="1">
    <source>
        <dbReference type="SAM" id="Phobius"/>
    </source>
</evidence>
<name>A0ABX7BWJ6_9HYPH</name>
<keyword evidence="1" id="KW-0472">Membrane</keyword>